<proteinExistence type="predicted"/>
<dbReference type="InParanoid" id="A0A2J6TH54"/>
<organism evidence="2 3">
    <name type="scientific">Hyaloscypha bicolor E</name>
    <dbReference type="NCBI Taxonomy" id="1095630"/>
    <lineage>
        <taxon>Eukaryota</taxon>
        <taxon>Fungi</taxon>
        <taxon>Dikarya</taxon>
        <taxon>Ascomycota</taxon>
        <taxon>Pezizomycotina</taxon>
        <taxon>Leotiomycetes</taxon>
        <taxon>Helotiales</taxon>
        <taxon>Hyaloscyphaceae</taxon>
        <taxon>Hyaloscypha</taxon>
        <taxon>Hyaloscypha bicolor</taxon>
    </lineage>
</organism>
<keyword evidence="3" id="KW-1185">Reference proteome</keyword>
<protein>
    <recommendedName>
        <fullName evidence="1">Heterokaryon incompatibility domain-containing protein</fullName>
    </recommendedName>
</protein>
<dbReference type="Proteomes" id="UP000235371">
    <property type="component" value="Unassembled WGS sequence"/>
</dbReference>
<sequence>MDHLPPITKSNGTSRYVPLLCSVGDFDSGEFATFPDRLGWAVSRDRMGNFILTRDGVHSQDLPAKLALVQAWLFFGLLQETFSTCGVEVLPDNFVRQEHDGTSVISTTCLPAYIEKLRACSLWTIQSGQRVIERILHCFRTGSHFIQHENTISGVGGKYLTSVDSLILSIQILGETLEHALKMIWTTAGLTKSLPAQKIWSMKSVVPNRTGMDVRRGVWCTSEKNMLSGLFDTTTLYYASILYRPKIGLDHSKCGHNHCMARQIDNTVYRTKHINEGCHCEHIAVDTSLMVPILERGHIPCVDIVELEGHVELRVVDSVGEVRDYVAISHVWSDGLGNAQNNSLPLCQLNRLSAYIASLTHTSTKSLLWIDTLCVPLVRVIRRDRDLALALLGDVYEKASIVLVLDDGLLRIPSRNTSMEEKLLRLCLSGWMRRLWTLKEGVLGGSRTRFQFLDEAVGLPSTITSYYSTIGCNVTAFVQRYLPTHIKLQAQPLVNTALDAKGRPNAAIMNLLIALQYRTTSRLTDETLCTASLIGEDVDTLVPLASPEAKMVGFISLLRKSNVGMPLHILFCGGEKLQIDNFRWAPKSFLQMGTVDGQWLFDSFEKSAAAQIVENGLVCRCAGFTFDMNGTWGDRLGIRLQNEAWCRVMPRSDKDSIEVTEDWKEIGLKSSLKSRMAVVLSTEFDLFGVLVSTPDHSTLDLTSSSMIKADILCRVYVFWDNVGEEGHGNIVFLDGTRRPDDQLWCIG</sequence>
<dbReference type="PANTHER" id="PTHR39596:SF2">
    <property type="entry name" value="HET DOMAIN PROTEIN (AFU_ORTHOLOGUE AFUA_1G17550)-RELATED"/>
    <property type="match status" value="1"/>
</dbReference>
<dbReference type="InterPro" id="IPR010730">
    <property type="entry name" value="HET"/>
</dbReference>
<gene>
    <name evidence="2" type="ORF">K444DRAFT_340556</name>
</gene>
<dbReference type="RefSeq" id="XP_024739270.1">
    <property type="nucleotide sequence ID" value="XM_024872020.1"/>
</dbReference>
<evidence type="ECO:0000313" key="2">
    <source>
        <dbReference type="EMBL" id="PMD62366.1"/>
    </source>
</evidence>
<reference evidence="2 3" key="1">
    <citation type="submission" date="2016-04" db="EMBL/GenBank/DDBJ databases">
        <title>A degradative enzymes factory behind the ericoid mycorrhizal symbiosis.</title>
        <authorList>
            <consortium name="DOE Joint Genome Institute"/>
            <person name="Martino E."/>
            <person name="Morin E."/>
            <person name="Grelet G."/>
            <person name="Kuo A."/>
            <person name="Kohler A."/>
            <person name="Daghino S."/>
            <person name="Barry K."/>
            <person name="Choi C."/>
            <person name="Cichocki N."/>
            <person name="Clum A."/>
            <person name="Copeland A."/>
            <person name="Hainaut M."/>
            <person name="Haridas S."/>
            <person name="Labutti K."/>
            <person name="Lindquist E."/>
            <person name="Lipzen A."/>
            <person name="Khouja H.-R."/>
            <person name="Murat C."/>
            <person name="Ohm R."/>
            <person name="Olson A."/>
            <person name="Spatafora J."/>
            <person name="Veneault-Fourrey C."/>
            <person name="Henrissat B."/>
            <person name="Grigoriev I."/>
            <person name="Martin F."/>
            <person name="Perotto S."/>
        </authorList>
    </citation>
    <scope>NUCLEOTIDE SEQUENCE [LARGE SCALE GENOMIC DNA]</scope>
    <source>
        <strain evidence="2 3">E</strain>
    </source>
</reference>
<feature type="domain" description="Heterokaryon incompatibility" evidence="1">
    <location>
        <begin position="325"/>
        <end position="404"/>
    </location>
</feature>
<dbReference type="OrthoDB" id="2426273at2759"/>
<dbReference type="GeneID" id="36580102"/>
<dbReference type="EMBL" id="KZ613783">
    <property type="protein sequence ID" value="PMD62366.1"/>
    <property type="molecule type" value="Genomic_DNA"/>
</dbReference>
<dbReference type="PANTHER" id="PTHR39596">
    <property type="match status" value="1"/>
</dbReference>
<evidence type="ECO:0000313" key="3">
    <source>
        <dbReference type="Proteomes" id="UP000235371"/>
    </source>
</evidence>
<name>A0A2J6TH54_9HELO</name>
<evidence type="ECO:0000259" key="1">
    <source>
        <dbReference type="Pfam" id="PF06985"/>
    </source>
</evidence>
<dbReference type="Pfam" id="PF06985">
    <property type="entry name" value="HET"/>
    <property type="match status" value="1"/>
</dbReference>
<accession>A0A2J6TH54</accession>
<dbReference type="AlphaFoldDB" id="A0A2J6TH54"/>